<evidence type="ECO:0000256" key="2">
    <source>
        <dbReference type="ARBA" id="ARBA00022692"/>
    </source>
</evidence>
<keyword evidence="5 8" id="KW-0472">Membrane</keyword>
<dbReference type="NCBIfam" id="NF003413">
    <property type="entry name" value="PRK04778.1-7"/>
    <property type="match status" value="1"/>
</dbReference>
<keyword evidence="8" id="KW-1003">Cell membrane</keyword>
<evidence type="ECO:0000256" key="4">
    <source>
        <dbReference type="ARBA" id="ARBA00023054"/>
    </source>
</evidence>
<evidence type="ECO:0000256" key="6">
    <source>
        <dbReference type="ARBA" id="ARBA00023210"/>
    </source>
</evidence>
<keyword evidence="6 8" id="KW-0717">Septation</keyword>
<gene>
    <name evidence="8" type="primary">ezrA</name>
    <name evidence="9" type="ORF">BFG57_03460</name>
</gene>
<evidence type="ECO:0000256" key="3">
    <source>
        <dbReference type="ARBA" id="ARBA00022989"/>
    </source>
</evidence>
<keyword evidence="4 8" id="KW-0175">Coiled coil</keyword>
<dbReference type="GO" id="GO:0005886">
    <property type="term" value="C:plasma membrane"/>
    <property type="evidence" value="ECO:0007669"/>
    <property type="project" value="UniProtKB-SubCell"/>
</dbReference>
<keyword evidence="7 8" id="KW-0131">Cell cycle</keyword>
<dbReference type="RefSeq" id="WP_069718093.1">
    <property type="nucleotide sequence ID" value="NZ_MJEH01000044.1"/>
</dbReference>
<comment type="subcellular location">
    <subcellularLocation>
        <location evidence="8">Cell membrane</location>
        <topology evidence="8">Single-pass membrane protein</topology>
    </subcellularLocation>
    <text evidence="8">Colocalized with FtsZ to the nascent septal site.</text>
</comment>
<dbReference type="Pfam" id="PF06160">
    <property type="entry name" value="EzrA"/>
    <property type="match status" value="1"/>
</dbReference>
<dbReference type="GO" id="GO:0005940">
    <property type="term" value="C:septin ring"/>
    <property type="evidence" value="ECO:0007669"/>
    <property type="project" value="InterPro"/>
</dbReference>
<evidence type="ECO:0000256" key="5">
    <source>
        <dbReference type="ARBA" id="ARBA00023136"/>
    </source>
</evidence>
<keyword evidence="3 8" id="KW-1133">Transmembrane helix</keyword>
<dbReference type="GO" id="GO:0000921">
    <property type="term" value="P:septin ring assembly"/>
    <property type="evidence" value="ECO:0007669"/>
    <property type="project" value="InterPro"/>
</dbReference>
<feature type="coiled-coil region" evidence="8">
    <location>
        <begin position="98"/>
        <end position="132"/>
    </location>
</feature>
<dbReference type="AlphaFoldDB" id="A0A1E5LCJ7"/>
<reference evidence="9 10" key="1">
    <citation type="submission" date="2016-08" db="EMBL/GenBank/DDBJ databases">
        <title>Genome of Bacillus solimangrovi GH2-4.</title>
        <authorList>
            <person name="Lim S."/>
            <person name="Kim B.-C."/>
        </authorList>
    </citation>
    <scope>NUCLEOTIDE SEQUENCE [LARGE SCALE GENOMIC DNA]</scope>
    <source>
        <strain evidence="9 10">GH2-4</strain>
    </source>
</reference>
<sequence>MEYVIGLIILSLGLITYTLIMRKRVYNEVARLESWKVEIMNRPVTEEISRVKELNLTGQAEEKFESWRNTWDDIVTRKFPDVEERLFDAEEAAEKFRFTRAKKINQETNEDLQEIEEQIKLLLSELQDLLGSEQQNRVDVEGLRQTVKQVKKRLLTERHTFGKAESYIEAMIENVEKQFAIVDQQTVDGNYFEARETVLNIKNELIDIEEKSDLVPELLADCQNYIPAQIQELRSGIAEMQGQEYVLSHLPIETELEKIEEELAEHQKFIEKAEIDKVKDEIFDIKEVIEEMYDALEKEVISKQIIDKEAPHVEPLLHQLREEIAITKEETEFVQLSYQLTEKDLETQHRLETELNHMLRKYEDTILRMKENNAPATQIRKELEKITEKVKEIMETHATFRDTLQTLRKDELEARNQIQEMRVKLLETNRLVKKSTLPGVPKQFWSQITDASGSIQSVAYKLEEKPLDMATIHRLLKEANDNVNGVYNELNRMLENALLSEKLIQYGNRYRNSYPFIAAKLIEAEQSFRSCQYDLSLEQAAEALEEIDENAIENVNEWLKVEEMRFVSKGEE</sequence>
<dbReference type="EMBL" id="MJEH01000044">
    <property type="protein sequence ID" value="OEH91808.1"/>
    <property type="molecule type" value="Genomic_DNA"/>
</dbReference>
<dbReference type="GO" id="GO:0000917">
    <property type="term" value="P:division septum assembly"/>
    <property type="evidence" value="ECO:0007669"/>
    <property type="project" value="UniProtKB-KW"/>
</dbReference>
<comment type="function">
    <text evidence="8">Negative regulator of FtsZ ring formation; modulates the frequency and position of FtsZ ring formation. Inhibits FtsZ ring formation at polar sites. Interacts either with FtsZ or with one of its binding partners to promote depolymerization.</text>
</comment>
<evidence type="ECO:0000313" key="10">
    <source>
        <dbReference type="Proteomes" id="UP000095209"/>
    </source>
</evidence>
<keyword evidence="2 8" id="KW-0812">Transmembrane</keyword>
<dbReference type="InterPro" id="IPR010379">
    <property type="entry name" value="EzrA"/>
</dbReference>
<feature type="topological domain" description="Cytoplasmic" evidence="8">
    <location>
        <begin position="22"/>
        <end position="572"/>
    </location>
</feature>
<keyword evidence="10" id="KW-1185">Reference proteome</keyword>
<evidence type="ECO:0000313" key="9">
    <source>
        <dbReference type="EMBL" id="OEH91808.1"/>
    </source>
</evidence>
<comment type="caution">
    <text evidence="9">The sequence shown here is derived from an EMBL/GenBank/DDBJ whole genome shotgun (WGS) entry which is preliminary data.</text>
</comment>
<evidence type="ECO:0000256" key="8">
    <source>
        <dbReference type="HAMAP-Rule" id="MF_00728"/>
    </source>
</evidence>
<evidence type="ECO:0000256" key="1">
    <source>
        <dbReference type="ARBA" id="ARBA00022618"/>
    </source>
</evidence>
<comment type="similarity">
    <text evidence="8">Belongs to the EzrA family.</text>
</comment>
<name>A0A1E5LCJ7_9BACI</name>
<organism evidence="9 10">
    <name type="scientific">Bacillus solimangrovi</name>
    <dbReference type="NCBI Taxonomy" id="1305675"/>
    <lineage>
        <taxon>Bacteria</taxon>
        <taxon>Bacillati</taxon>
        <taxon>Bacillota</taxon>
        <taxon>Bacilli</taxon>
        <taxon>Bacillales</taxon>
        <taxon>Bacillaceae</taxon>
        <taxon>Bacillus</taxon>
    </lineage>
</organism>
<dbReference type="Proteomes" id="UP000095209">
    <property type="component" value="Unassembled WGS sequence"/>
</dbReference>
<feature type="topological domain" description="Extracellular" evidence="8">
    <location>
        <begin position="1"/>
        <end position="2"/>
    </location>
</feature>
<evidence type="ECO:0000256" key="7">
    <source>
        <dbReference type="ARBA" id="ARBA00023306"/>
    </source>
</evidence>
<proteinExistence type="inferred from homology"/>
<keyword evidence="1 8" id="KW-0132">Cell division</keyword>
<dbReference type="STRING" id="1305675.BFG57_03460"/>
<protein>
    <recommendedName>
        <fullName evidence="8">Septation ring formation regulator EzrA</fullName>
    </recommendedName>
</protein>
<accession>A0A1E5LCJ7</accession>
<feature type="coiled-coil region" evidence="8">
    <location>
        <begin position="376"/>
        <end position="429"/>
    </location>
</feature>
<dbReference type="HAMAP" id="MF_00728">
    <property type="entry name" value="EzrA"/>
    <property type="match status" value="1"/>
</dbReference>
<dbReference type="OrthoDB" id="1654473at2"/>